<dbReference type="PANTHER" id="PTHR30627">
    <property type="entry name" value="PEPTIDOGLYCAN D,D-TRANSPEPTIDASE"/>
    <property type="match status" value="1"/>
</dbReference>
<evidence type="ECO:0000259" key="1">
    <source>
        <dbReference type="Pfam" id="PF00905"/>
    </source>
</evidence>
<dbReference type="GO" id="GO:0071555">
    <property type="term" value="P:cell wall organization"/>
    <property type="evidence" value="ECO:0007669"/>
    <property type="project" value="TreeGrafter"/>
</dbReference>
<dbReference type="Pfam" id="PF00905">
    <property type="entry name" value="Transpeptidase"/>
    <property type="match status" value="1"/>
</dbReference>
<evidence type="ECO:0000313" key="2">
    <source>
        <dbReference type="EMBL" id="PDX86630.1"/>
    </source>
</evidence>
<feature type="domain" description="Penicillin-binding protein transpeptidase" evidence="1">
    <location>
        <begin position="216"/>
        <end position="520"/>
    </location>
</feature>
<protein>
    <submittedName>
        <fullName evidence="2">Peptidase</fullName>
    </submittedName>
</protein>
<dbReference type="EMBL" id="NOUV01000014">
    <property type="protein sequence ID" value="PDX86630.1"/>
    <property type="molecule type" value="Genomic_DNA"/>
</dbReference>
<dbReference type="Gene3D" id="3.40.710.10">
    <property type="entry name" value="DD-peptidase/beta-lactamase superfamily"/>
    <property type="match status" value="1"/>
</dbReference>
<dbReference type="SUPFAM" id="SSF56519">
    <property type="entry name" value="Penicillin binding protein dimerisation domain"/>
    <property type="match status" value="1"/>
</dbReference>
<sequence length="529" mass="55355">MSGRRVLALHALLVGCFAAVVCRLYWLCSHTDYAARAAAQSVVTLALPARRGNFYDCEGHLLTGFGTKWMALCVPGGGNYTRLFSCTDAAGQALLYQKRNAVSPFLLTVDRDVSPLGISCWPVAVRYAAAPLAVQLIGYVDGDGRGAAGLEAAFDAALSGTGEGDTLTCLVNAQGRLRSEPEQTHTDSGAVGVQLTLSRPIQRAAEAVAGRMMTTGCIVVLDAANAEVRACVSVPGYDPADPAASLTAADSPMLNRAFQSYAVGSVFKPVLAAAALEAGETGLVYTCPGWCEVDGQVFRCAGGIPHGEVDLAAALEKSCNGYFIRLGQVLGAERVRALAERVGFGQAAELTDRFRTAAGILPTAEALTSSGAYANFCFGQGELLATPVQVAGMLNALVTGTWRMPLFLRNTLDEATGEPLETLAHRRAKSVVSEQTAQTLRGLLAGVVANGTGREAALPETTAAGKTGTAQTGQFRAGEELKNSWFAGVFPAEQPRYTIVVLQDAQTEPAHSSAAVFAALAEMLENLTR</sequence>
<dbReference type="GO" id="GO:0071972">
    <property type="term" value="F:peptidoglycan L,D-transpeptidase activity"/>
    <property type="evidence" value="ECO:0007669"/>
    <property type="project" value="TreeGrafter"/>
</dbReference>
<dbReference type="Proteomes" id="UP000220904">
    <property type="component" value="Unassembled WGS sequence"/>
</dbReference>
<dbReference type="OrthoDB" id="2985542at2"/>
<accession>A0A2A7B5E6</accession>
<comment type="caution">
    <text evidence="2">The sequence shown here is derived from an EMBL/GenBank/DDBJ whole genome shotgun (WGS) entry which is preliminary data.</text>
</comment>
<dbReference type="InterPro" id="IPR001460">
    <property type="entry name" value="PCN-bd_Tpept"/>
</dbReference>
<dbReference type="RefSeq" id="WP_097792493.1">
    <property type="nucleotide sequence ID" value="NZ_NOUV01000014.1"/>
</dbReference>
<dbReference type="PROSITE" id="PS51257">
    <property type="entry name" value="PROKAR_LIPOPROTEIN"/>
    <property type="match status" value="1"/>
</dbReference>
<dbReference type="GO" id="GO:0005886">
    <property type="term" value="C:plasma membrane"/>
    <property type="evidence" value="ECO:0007669"/>
    <property type="project" value="TreeGrafter"/>
</dbReference>
<dbReference type="InterPro" id="IPR036138">
    <property type="entry name" value="PBP_dimer_sf"/>
</dbReference>
<proteinExistence type="predicted"/>
<dbReference type="GO" id="GO:0008658">
    <property type="term" value="F:penicillin binding"/>
    <property type="evidence" value="ECO:0007669"/>
    <property type="project" value="InterPro"/>
</dbReference>
<reference evidence="2 3" key="1">
    <citation type="journal article" date="2017" name="Front. Microbiol.">
        <title>New Insights into the Diversity of the Genus Faecalibacterium.</title>
        <authorList>
            <person name="Benevides L."/>
            <person name="Burman S."/>
            <person name="Martin R."/>
            <person name="Robert V."/>
            <person name="Thomas M."/>
            <person name="Miquel S."/>
            <person name="Chain F."/>
            <person name="Sokol H."/>
            <person name="Bermudez-Humaran L.G."/>
            <person name="Morrison M."/>
            <person name="Langella P."/>
            <person name="Azevedo V.A."/>
            <person name="Chatel J.M."/>
            <person name="Soares S."/>
        </authorList>
    </citation>
    <scope>NUCLEOTIDE SEQUENCE [LARGE SCALE GENOMIC DNA]</scope>
    <source>
        <strain evidence="2 3">AHMP21</strain>
    </source>
</reference>
<evidence type="ECO:0000313" key="3">
    <source>
        <dbReference type="Proteomes" id="UP000220904"/>
    </source>
</evidence>
<dbReference type="Gene3D" id="3.90.1310.10">
    <property type="entry name" value="Penicillin-binding protein 2a (Domain 2)"/>
    <property type="match status" value="1"/>
</dbReference>
<gene>
    <name evidence="2" type="ORF">CHR60_07780</name>
</gene>
<name>A0A2A7B5E6_9FIRM</name>
<dbReference type="SUPFAM" id="SSF56601">
    <property type="entry name" value="beta-lactamase/transpeptidase-like"/>
    <property type="match status" value="1"/>
</dbReference>
<dbReference type="AlphaFoldDB" id="A0A2A7B5E6"/>
<dbReference type="InterPro" id="IPR050515">
    <property type="entry name" value="Beta-lactam/transpept"/>
</dbReference>
<dbReference type="PANTHER" id="PTHR30627:SF24">
    <property type="entry name" value="PENICILLIN-BINDING PROTEIN 4B"/>
    <property type="match status" value="1"/>
</dbReference>
<organism evidence="2 3">
    <name type="scientific">Faecalibacterium prausnitzii</name>
    <dbReference type="NCBI Taxonomy" id="853"/>
    <lineage>
        <taxon>Bacteria</taxon>
        <taxon>Bacillati</taxon>
        <taxon>Bacillota</taxon>
        <taxon>Clostridia</taxon>
        <taxon>Eubacteriales</taxon>
        <taxon>Oscillospiraceae</taxon>
        <taxon>Faecalibacterium</taxon>
    </lineage>
</organism>
<dbReference type="InterPro" id="IPR012338">
    <property type="entry name" value="Beta-lactam/transpept-like"/>
</dbReference>